<dbReference type="InterPro" id="IPR011043">
    <property type="entry name" value="Gal_Oxase/kelch_b-propeller"/>
</dbReference>
<dbReference type="InterPro" id="IPR036444">
    <property type="entry name" value="PLipase_A2_dom_sf"/>
</dbReference>
<dbReference type="RefSeq" id="WP_344161137.1">
    <property type="nucleotide sequence ID" value="NZ_BAAABV010000018.1"/>
</dbReference>
<evidence type="ECO:0000313" key="1">
    <source>
        <dbReference type="EMBL" id="GAA0297509.1"/>
    </source>
</evidence>
<protein>
    <submittedName>
        <fullName evidence="1">Uncharacterized protein</fullName>
    </submittedName>
</protein>
<comment type="caution">
    <text evidence="1">The sequence shown here is derived from an EMBL/GenBank/DDBJ whole genome shotgun (WGS) entry which is preliminary data.</text>
</comment>
<keyword evidence="2" id="KW-1185">Reference proteome</keyword>
<accession>A0ABP3F322</accession>
<gene>
    <name evidence="1" type="ORF">GCM10010302_40180</name>
</gene>
<dbReference type="SUPFAM" id="SSF50965">
    <property type="entry name" value="Galactose oxidase, central domain"/>
    <property type="match status" value="1"/>
</dbReference>
<dbReference type="SUPFAM" id="SSF48619">
    <property type="entry name" value="Phospholipase A2, PLA2"/>
    <property type="match status" value="1"/>
</dbReference>
<organism evidence="1 2">
    <name type="scientific">Streptomyces polychromogenes</name>
    <dbReference type="NCBI Taxonomy" id="67342"/>
    <lineage>
        <taxon>Bacteria</taxon>
        <taxon>Bacillati</taxon>
        <taxon>Actinomycetota</taxon>
        <taxon>Actinomycetes</taxon>
        <taxon>Kitasatosporales</taxon>
        <taxon>Streptomycetaceae</taxon>
        <taxon>Streptomyces</taxon>
    </lineage>
</organism>
<dbReference type="InterPro" id="IPR015141">
    <property type="entry name" value="PLipase_A2_prok/fun"/>
</dbReference>
<dbReference type="Gene3D" id="1.20.90.10">
    <property type="entry name" value="Phospholipase A2 domain"/>
    <property type="match status" value="1"/>
</dbReference>
<name>A0ABP3F322_9ACTN</name>
<sequence length="482" mass="52086">MNPLFRHRDEDRGASAHRVPARHRKAARIACWSLAGTLAGALAWTTAFGHGPAGAGGGSDTVAIAAAPVSQDPGPVAMEQIVAAGDSVFALASDHQAVYEWSAGRANWRKIRGEAQKLYAGGGHLYAIEPGRGDIAQYGGEPNQWTRIGGPGAAFAATSTNLYGISPDHSGVWKYSGRGDKWDKVGDRAGDLYAGPGKVLYATNPDTKDIVKYDGRWNVIGGHGATFAVTDESFFGLTPDHKTVVEYDPKKNAWTPVGGPADTILASNTLYATRPDTGELYKYNGHPYKWNRVSGPAAAFATSGDHLYRLAPDHRSVQRYDGNGADDKWAPLGAPPAPEVPATPAEKLARLDALTQLGDKAFGDWIETRAAHQLGKPDRYEFNWTTNNCNEPAPDKIGTYDFTPACVRHDFGYRNYKDLQGEDVFQHGADWNAPKDRVDRIFHQDLLAVCDEMGFPVHHTSAERAACVKAADVYFAAVVVAR</sequence>
<dbReference type="Proteomes" id="UP001501867">
    <property type="component" value="Unassembled WGS sequence"/>
</dbReference>
<proteinExistence type="predicted"/>
<dbReference type="EMBL" id="BAAABV010000018">
    <property type="protein sequence ID" value="GAA0297509.1"/>
    <property type="molecule type" value="Genomic_DNA"/>
</dbReference>
<evidence type="ECO:0000313" key="2">
    <source>
        <dbReference type="Proteomes" id="UP001501867"/>
    </source>
</evidence>
<dbReference type="Pfam" id="PF09056">
    <property type="entry name" value="Phospholip_A2_3"/>
    <property type="match status" value="1"/>
</dbReference>
<reference evidence="2" key="1">
    <citation type="journal article" date="2019" name="Int. J. Syst. Evol. Microbiol.">
        <title>The Global Catalogue of Microorganisms (GCM) 10K type strain sequencing project: providing services to taxonomists for standard genome sequencing and annotation.</title>
        <authorList>
            <consortium name="The Broad Institute Genomics Platform"/>
            <consortium name="The Broad Institute Genome Sequencing Center for Infectious Disease"/>
            <person name="Wu L."/>
            <person name="Ma J."/>
        </authorList>
    </citation>
    <scope>NUCLEOTIDE SEQUENCE [LARGE SCALE GENOMIC DNA]</scope>
    <source>
        <strain evidence="2">JCM 4505</strain>
    </source>
</reference>